<sequence>MTMYSIGEFGKQIGVTPQTLRNWDKKGKLKSAHVSQGGTRYYSEEHVLLEKIGWVKTSEQIPMNTKYSNP</sequence>
<keyword evidence="7" id="KW-1185">Reference proteome</keyword>
<gene>
    <name evidence="6" type="ORF">A5844_000570</name>
</gene>
<dbReference type="AlphaFoldDB" id="A0A2C9XR58"/>
<feature type="domain" description="HTH merR-type" evidence="5">
    <location>
        <begin position="3"/>
        <end position="47"/>
    </location>
</feature>
<dbReference type="InterPro" id="IPR000551">
    <property type="entry name" value="MerR-type_HTH_dom"/>
</dbReference>
<dbReference type="STRING" id="1987383.A5844_000570"/>
<dbReference type="Proteomes" id="UP000194933">
    <property type="component" value="Unassembled WGS sequence"/>
</dbReference>
<evidence type="ECO:0000256" key="2">
    <source>
        <dbReference type="ARBA" id="ARBA00023015"/>
    </source>
</evidence>
<proteinExistence type="predicted"/>
<dbReference type="GO" id="GO:0003700">
    <property type="term" value="F:DNA-binding transcription factor activity"/>
    <property type="evidence" value="ECO:0007669"/>
    <property type="project" value="InterPro"/>
</dbReference>
<evidence type="ECO:0000313" key="7">
    <source>
        <dbReference type="Proteomes" id="UP000194933"/>
    </source>
</evidence>
<evidence type="ECO:0000259" key="5">
    <source>
        <dbReference type="PROSITE" id="PS50937"/>
    </source>
</evidence>
<dbReference type="Gene3D" id="1.10.1660.10">
    <property type="match status" value="1"/>
</dbReference>
<dbReference type="PROSITE" id="PS50937">
    <property type="entry name" value="HTH_MERR_2"/>
    <property type="match status" value="1"/>
</dbReference>
<evidence type="ECO:0000256" key="1">
    <source>
        <dbReference type="ARBA" id="ARBA00022491"/>
    </source>
</evidence>
<dbReference type="EMBL" id="NGMO01000001">
    <property type="protein sequence ID" value="OTP12338.1"/>
    <property type="molecule type" value="Genomic_DNA"/>
</dbReference>
<reference evidence="6 7" key="1">
    <citation type="submission" date="2017-05" db="EMBL/GenBank/DDBJ databases">
        <title>The Genome Sequence of Enterococcus sp. 10A9_DIV0425.</title>
        <authorList>
            <consortium name="The Broad Institute Genomics Platform"/>
            <consortium name="The Broad Institute Genomic Center for Infectious Diseases"/>
            <person name="Earl A."/>
            <person name="Manson A."/>
            <person name="Schwartman J."/>
            <person name="Gilmore M."/>
            <person name="Abouelleil A."/>
            <person name="Cao P."/>
            <person name="Chapman S."/>
            <person name="Cusick C."/>
            <person name="Shea T."/>
            <person name="Young S."/>
            <person name="Neafsey D."/>
            <person name="Nusbaum C."/>
            <person name="Birren B."/>
        </authorList>
    </citation>
    <scope>NUCLEOTIDE SEQUENCE [LARGE SCALE GENOMIC DNA]</scope>
    <source>
        <strain evidence="6 7">10A9_DIV0425</strain>
    </source>
</reference>
<evidence type="ECO:0000256" key="3">
    <source>
        <dbReference type="ARBA" id="ARBA00023125"/>
    </source>
</evidence>
<dbReference type="GO" id="GO:0003677">
    <property type="term" value="F:DNA binding"/>
    <property type="evidence" value="ECO:0007669"/>
    <property type="project" value="UniProtKB-KW"/>
</dbReference>
<dbReference type="RefSeq" id="WP_179190525.1">
    <property type="nucleotide sequence ID" value="NZ_NGMO01000001.1"/>
</dbReference>
<keyword evidence="3" id="KW-0238">DNA-binding</keyword>
<accession>A0A2C9XR58</accession>
<evidence type="ECO:0000256" key="4">
    <source>
        <dbReference type="ARBA" id="ARBA00023163"/>
    </source>
</evidence>
<comment type="caution">
    <text evidence="6">The sequence shown here is derived from an EMBL/GenBank/DDBJ whole genome shotgun (WGS) entry which is preliminary data.</text>
</comment>
<dbReference type="CDD" id="cd04761">
    <property type="entry name" value="HTH_MerR-SF"/>
    <property type="match status" value="1"/>
</dbReference>
<dbReference type="SMART" id="SM00422">
    <property type="entry name" value="HTH_MERR"/>
    <property type="match status" value="1"/>
</dbReference>
<dbReference type="Pfam" id="PF00376">
    <property type="entry name" value="MerR"/>
    <property type="match status" value="1"/>
</dbReference>
<keyword evidence="2" id="KW-0805">Transcription regulation</keyword>
<keyword evidence="4" id="KW-0804">Transcription</keyword>
<evidence type="ECO:0000313" key="6">
    <source>
        <dbReference type="EMBL" id="OTP12338.1"/>
    </source>
</evidence>
<dbReference type="PANTHER" id="PTHR30204:SF69">
    <property type="entry name" value="MERR-FAMILY TRANSCRIPTIONAL REGULATOR"/>
    <property type="match status" value="1"/>
</dbReference>
<dbReference type="PANTHER" id="PTHR30204">
    <property type="entry name" value="REDOX-CYCLING DRUG-SENSING TRANSCRIPTIONAL ACTIVATOR SOXR"/>
    <property type="match status" value="1"/>
</dbReference>
<organism evidence="6 7">
    <name type="scientific">Candidatus Enterococcus wittei</name>
    <dbReference type="NCBI Taxonomy" id="1987383"/>
    <lineage>
        <taxon>Bacteria</taxon>
        <taxon>Bacillati</taxon>
        <taxon>Bacillota</taxon>
        <taxon>Bacilli</taxon>
        <taxon>Lactobacillales</taxon>
        <taxon>Enterococcaceae</taxon>
        <taxon>Enterococcus</taxon>
    </lineage>
</organism>
<name>A0A2C9XR58_9ENTE</name>
<protein>
    <recommendedName>
        <fullName evidence="5">HTH merR-type domain-containing protein</fullName>
    </recommendedName>
</protein>
<keyword evidence="1" id="KW-0678">Repressor</keyword>
<dbReference type="InterPro" id="IPR047057">
    <property type="entry name" value="MerR_fam"/>
</dbReference>
<dbReference type="InterPro" id="IPR009061">
    <property type="entry name" value="DNA-bd_dom_put_sf"/>
</dbReference>
<dbReference type="SUPFAM" id="SSF46955">
    <property type="entry name" value="Putative DNA-binding domain"/>
    <property type="match status" value="1"/>
</dbReference>